<dbReference type="AlphaFoldDB" id="A0A2P2GKM4"/>
<dbReference type="RefSeq" id="WP_046909226.1">
    <property type="nucleotide sequence ID" value="NZ_BAAAXG010000009.1"/>
</dbReference>
<reference evidence="2 3" key="1">
    <citation type="submission" date="2015-05" db="EMBL/GenBank/DDBJ databases">
        <title>Draft Genome assembly of Streptomyces showdoensis.</title>
        <authorList>
            <person name="Thapa K.K."/>
            <person name="Metsa-Ketela M."/>
        </authorList>
    </citation>
    <scope>NUCLEOTIDE SEQUENCE [LARGE SCALE GENOMIC DNA]</scope>
    <source>
        <strain evidence="2 3">ATCC 15227</strain>
    </source>
</reference>
<feature type="region of interest" description="Disordered" evidence="1">
    <location>
        <begin position="80"/>
        <end position="111"/>
    </location>
</feature>
<comment type="caution">
    <text evidence="2">The sequence shown here is derived from an EMBL/GenBank/DDBJ whole genome shotgun (WGS) entry which is preliminary data.</text>
</comment>
<organism evidence="2 3">
    <name type="scientific">Streptomyces showdoensis</name>
    <dbReference type="NCBI Taxonomy" id="68268"/>
    <lineage>
        <taxon>Bacteria</taxon>
        <taxon>Bacillati</taxon>
        <taxon>Actinomycetota</taxon>
        <taxon>Actinomycetes</taxon>
        <taxon>Kitasatosporales</taxon>
        <taxon>Streptomycetaceae</taxon>
        <taxon>Streptomyces</taxon>
    </lineage>
</organism>
<accession>A0A2P2GKM4</accession>
<proteinExistence type="predicted"/>
<evidence type="ECO:0000313" key="3">
    <source>
        <dbReference type="Proteomes" id="UP000265325"/>
    </source>
</evidence>
<gene>
    <name evidence="2" type="ORF">VO63_19965</name>
</gene>
<keyword evidence="3" id="KW-1185">Reference proteome</keyword>
<sequence>MDAAVRAWLISQLGTSTDLADLDNRYARLGAARPVALELLRERLAALIHDQPSTLAVSGVVSLSYSENIRALERHIAALANGEPPAPDDPTGPSGAPDGLGILQLVERPRR</sequence>
<dbReference type="EMBL" id="LAQS01000030">
    <property type="protein sequence ID" value="KKZ72064.1"/>
    <property type="molecule type" value="Genomic_DNA"/>
</dbReference>
<name>A0A2P2GKM4_STREW</name>
<dbReference type="Proteomes" id="UP000265325">
    <property type="component" value="Unassembled WGS sequence"/>
</dbReference>
<evidence type="ECO:0000313" key="2">
    <source>
        <dbReference type="EMBL" id="KKZ72064.1"/>
    </source>
</evidence>
<protein>
    <submittedName>
        <fullName evidence="2">Uncharacterized protein</fullName>
    </submittedName>
</protein>
<evidence type="ECO:0000256" key="1">
    <source>
        <dbReference type="SAM" id="MobiDB-lite"/>
    </source>
</evidence>
<dbReference type="OrthoDB" id="4250757at2"/>